<accession>A0ABS5PJU4</accession>
<dbReference type="EMBL" id="JAHBCL010000002">
    <property type="protein sequence ID" value="MBS7525410.1"/>
    <property type="molecule type" value="Genomic_DNA"/>
</dbReference>
<keyword evidence="1" id="KW-0472">Membrane</keyword>
<evidence type="ECO:0000256" key="1">
    <source>
        <dbReference type="SAM" id="Phobius"/>
    </source>
</evidence>
<evidence type="ECO:0000259" key="2">
    <source>
        <dbReference type="Pfam" id="PF05569"/>
    </source>
</evidence>
<dbReference type="Pfam" id="PF05569">
    <property type="entry name" value="Peptidase_M56"/>
    <property type="match status" value="1"/>
</dbReference>
<dbReference type="Proteomes" id="UP000746471">
    <property type="component" value="Unassembled WGS sequence"/>
</dbReference>
<protein>
    <recommendedName>
        <fullName evidence="2">Peptidase M56 domain-containing protein</fullName>
    </recommendedName>
</protein>
<dbReference type="PANTHER" id="PTHR34978">
    <property type="entry name" value="POSSIBLE SENSOR-TRANSDUCER PROTEIN BLAR"/>
    <property type="match status" value="1"/>
</dbReference>
<keyword evidence="1" id="KW-0812">Transmembrane</keyword>
<dbReference type="CDD" id="cd07341">
    <property type="entry name" value="M56_BlaR1_MecR1_like"/>
    <property type="match status" value="1"/>
</dbReference>
<evidence type="ECO:0000313" key="4">
    <source>
        <dbReference type="Proteomes" id="UP000746471"/>
    </source>
</evidence>
<comment type="caution">
    <text evidence="3">The sequence shown here is derived from an EMBL/GenBank/DDBJ whole genome shotgun (WGS) entry which is preliminary data.</text>
</comment>
<dbReference type="InterPro" id="IPR008756">
    <property type="entry name" value="Peptidase_M56"/>
</dbReference>
<dbReference type="InterPro" id="IPR052173">
    <property type="entry name" value="Beta-lactam_resp_regulator"/>
</dbReference>
<feature type="transmembrane region" description="Helical" evidence="1">
    <location>
        <begin position="113"/>
        <end position="131"/>
    </location>
</feature>
<name>A0ABS5PJU4_9FIRM</name>
<feature type="transmembrane region" description="Helical" evidence="1">
    <location>
        <begin position="287"/>
        <end position="306"/>
    </location>
</feature>
<reference evidence="3 4" key="1">
    <citation type="submission" date="2021-05" db="EMBL/GenBank/DDBJ databases">
        <title>Fusibacter ferrireducens sp. nov., an anaerobic, sulfur- and Fe-reducing bacterium isolated from the mangrove sediment.</title>
        <authorList>
            <person name="Qiu D."/>
        </authorList>
    </citation>
    <scope>NUCLEOTIDE SEQUENCE [LARGE SCALE GENOMIC DNA]</scope>
    <source>
        <strain evidence="3 4">DSM 12116</strain>
    </source>
</reference>
<feature type="domain" description="Peptidase M56" evidence="2">
    <location>
        <begin position="8"/>
        <end position="278"/>
    </location>
</feature>
<keyword evidence="1" id="KW-1133">Transmembrane helix</keyword>
<proteinExistence type="predicted"/>
<dbReference type="RefSeq" id="WP_213235191.1">
    <property type="nucleotide sequence ID" value="NZ_JAHBCL010000002.1"/>
</dbReference>
<organism evidence="3 4">
    <name type="scientific">Fusibacter paucivorans</name>
    <dbReference type="NCBI Taxonomy" id="76009"/>
    <lineage>
        <taxon>Bacteria</taxon>
        <taxon>Bacillati</taxon>
        <taxon>Bacillota</taxon>
        <taxon>Clostridia</taxon>
        <taxon>Eubacteriales</taxon>
        <taxon>Eubacteriales Family XII. Incertae Sedis</taxon>
        <taxon>Fusibacter</taxon>
    </lineage>
</organism>
<gene>
    <name evidence="3" type="ORF">KHM83_01820</name>
</gene>
<feature type="transmembrane region" description="Helical" evidence="1">
    <location>
        <begin position="12"/>
        <end position="30"/>
    </location>
</feature>
<feature type="transmembrane region" description="Helical" evidence="1">
    <location>
        <begin position="196"/>
        <end position="219"/>
    </location>
</feature>
<evidence type="ECO:0000313" key="3">
    <source>
        <dbReference type="EMBL" id="MBS7525410.1"/>
    </source>
</evidence>
<sequence>MLDTVFLKILNMSYTASYVILAVLLIRLLIKKAPKRFSYTLWSVVLFRLICPWSFESAFSLLSIGGRTTEQFQPLPEQFVTLGTVHSSVITNGDGIMLAPVSHALKEPLFDNIFTLIWLIGIATLMIYNLMMMLKLKKQLKGAVHDTENIYLSANLSTPFVMGVIQPKIYLPLSLSKTEKRYILLHEQTHIRRLDYLIKLVSFLVLCIHWFNPLAWVAFFLSGRDMEMSCDETVIKKLGNDVKKEYSASLLSLAVERRMIGGTPLAFGEGDTKSRIKNVLNYKKQPFWIAVIAIVFCGTMIVGLMANPRSKAIIMTNNALYESNRKTVGALPANAYEIGTLDSILHIPGSMPEHNFQGVGLDEKYAGNHLYQSGLNENIIYLEDFEGFYISFVKQSQNSTAPSSATSEITENSEKSTPSQHIALSFFIKPDEPVQVIGETAANIWLKSHMEENIASTERIADYTINAVTVIAGDPKVGQKWTDMEYHYVVRVNYDIATASEEYFAPGDGASGKGTFQNLFRELYVKALGTGNFEIAGVGTDGGEQAFIDPLELAISAAILDREKDSSSSEFLCESHVTLMTERHSPTGNSENVDMVTVYTMVLVQKYDFVNDGLDPVGGSHIPTAITFDVNKSGNYLLKEYWIPRDGSYYGPDIKEKFPPAIWADALDTQKYILAQIQNSYAQAIIYKQLDTTSIIENLFDRLMSSPAGSSNPEDYIVAHRLDYRELTYYGDYTLQYIFSEFLKGGQIGLKGRLMRIVMDDLIANDGMPIAAESGQAYFNTWREHGQNKLSAIGEDEMRERYPKSYLMLTMLPEME</sequence>
<dbReference type="PANTHER" id="PTHR34978:SF3">
    <property type="entry name" value="SLR0241 PROTEIN"/>
    <property type="match status" value="1"/>
</dbReference>
<keyword evidence="4" id="KW-1185">Reference proteome</keyword>